<feature type="chain" id="PRO_5024457815" evidence="2">
    <location>
        <begin position="21"/>
        <end position="153"/>
    </location>
</feature>
<feature type="domain" description="Thioredoxin" evidence="3">
    <location>
        <begin position="10"/>
        <end position="143"/>
    </location>
</feature>
<dbReference type="Pfam" id="PF13899">
    <property type="entry name" value="Thioredoxin_7"/>
    <property type="match status" value="1"/>
</dbReference>
<feature type="signal peptide" evidence="2">
    <location>
        <begin position="1"/>
        <end position="20"/>
    </location>
</feature>
<organism evidence="4 5">
    <name type="scientific">Phragmitibacter flavus</name>
    <dbReference type="NCBI Taxonomy" id="2576071"/>
    <lineage>
        <taxon>Bacteria</taxon>
        <taxon>Pseudomonadati</taxon>
        <taxon>Verrucomicrobiota</taxon>
        <taxon>Verrucomicrobiia</taxon>
        <taxon>Verrucomicrobiales</taxon>
        <taxon>Verrucomicrobiaceae</taxon>
        <taxon>Phragmitibacter</taxon>
    </lineage>
</organism>
<dbReference type="AlphaFoldDB" id="A0A5R8KDP2"/>
<dbReference type="RefSeq" id="WP_138086478.1">
    <property type="nucleotide sequence ID" value="NZ_VAUV01000008.1"/>
</dbReference>
<dbReference type="OrthoDB" id="9811036at2"/>
<dbReference type="Proteomes" id="UP000306196">
    <property type="component" value="Unassembled WGS sequence"/>
</dbReference>
<dbReference type="InterPro" id="IPR051099">
    <property type="entry name" value="AGR/TXD"/>
</dbReference>
<dbReference type="SUPFAM" id="SSF52833">
    <property type="entry name" value="Thioredoxin-like"/>
    <property type="match status" value="1"/>
</dbReference>
<evidence type="ECO:0000313" key="5">
    <source>
        <dbReference type="Proteomes" id="UP000306196"/>
    </source>
</evidence>
<keyword evidence="1 2" id="KW-0732">Signal</keyword>
<sequence length="153" mass="17400">MRTLLYSAGILLLSLSSVFATKPGWDDDYEKSLAKAKEEKKMVLLDFTGSDWCGWCIKLDKEVFGKQEFKKMAREHLVLVELDYPQGRRLVRRTADQNAELKKKYEVTGYPTVILLDSEGKIVNRWGGYSETFLEELKGKLPGSASGASEEKR</sequence>
<keyword evidence="5" id="KW-1185">Reference proteome</keyword>
<dbReference type="EMBL" id="VAUV01000008">
    <property type="protein sequence ID" value="TLD70422.1"/>
    <property type="molecule type" value="Genomic_DNA"/>
</dbReference>
<evidence type="ECO:0000259" key="3">
    <source>
        <dbReference type="PROSITE" id="PS51352"/>
    </source>
</evidence>
<proteinExistence type="predicted"/>
<dbReference type="Gene3D" id="3.40.30.10">
    <property type="entry name" value="Glutaredoxin"/>
    <property type="match status" value="1"/>
</dbReference>
<accession>A0A5R8KDP2</accession>
<protein>
    <submittedName>
        <fullName evidence="4">Thioredoxin family protein</fullName>
    </submittedName>
</protein>
<gene>
    <name evidence="4" type="ORF">FEM03_11865</name>
</gene>
<dbReference type="PANTHER" id="PTHR15337">
    <property type="entry name" value="ANTERIOR GRADIENT PROTEIN-RELATED"/>
    <property type="match status" value="1"/>
</dbReference>
<reference evidence="4 5" key="1">
    <citation type="submission" date="2019-05" db="EMBL/GenBank/DDBJ databases">
        <title>Verrucobacter flavum gen. nov., sp. nov. a new member of the family Verrucomicrobiaceae.</title>
        <authorList>
            <person name="Szuroczki S."/>
            <person name="Abbaszade G."/>
            <person name="Szabo A."/>
            <person name="Felfoldi T."/>
            <person name="Schumann P."/>
            <person name="Boka K."/>
            <person name="Keki Z."/>
            <person name="Toumi M."/>
            <person name="Toth E."/>
        </authorList>
    </citation>
    <scope>NUCLEOTIDE SEQUENCE [LARGE SCALE GENOMIC DNA]</scope>
    <source>
        <strain evidence="4 5">MG-N-17</strain>
    </source>
</reference>
<dbReference type="PANTHER" id="PTHR15337:SF11">
    <property type="entry name" value="THIOREDOXIN DOMAIN-CONTAINING PROTEIN"/>
    <property type="match status" value="1"/>
</dbReference>
<evidence type="ECO:0000256" key="2">
    <source>
        <dbReference type="SAM" id="SignalP"/>
    </source>
</evidence>
<comment type="caution">
    <text evidence="4">The sequence shown here is derived from an EMBL/GenBank/DDBJ whole genome shotgun (WGS) entry which is preliminary data.</text>
</comment>
<evidence type="ECO:0000313" key="4">
    <source>
        <dbReference type="EMBL" id="TLD70422.1"/>
    </source>
</evidence>
<dbReference type="InterPro" id="IPR036249">
    <property type="entry name" value="Thioredoxin-like_sf"/>
</dbReference>
<name>A0A5R8KDP2_9BACT</name>
<dbReference type="PROSITE" id="PS51352">
    <property type="entry name" value="THIOREDOXIN_2"/>
    <property type="match status" value="1"/>
</dbReference>
<dbReference type="InterPro" id="IPR013766">
    <property type="entry name" value="Thioredoxin_domain"/>
</dbReference>
<evidence type="ECO:0000256" key="1">
    <source>
        <dbReference type="ARBA" id="ARBA00022729"/>
    </source>
</evidence>